<evidence type="ECO:0000313" key="3">
    <source>
        <dbReference type="EMBL" id="EYB93737.1"/>
    </source>
</evidence>
<name>A0A016STN0_9BILA</name>
<keyword evidence="2" id="KW-0732">Signal</keyword>
<reference evidence="4" key="1">
    <citation type="journal article" date="2015" name="Nat. Genet.">
        <title>The genome and transcriptome of the zoonotic hookworm Ancylostoma ceylanicum identify infection-specific gene families.</title>
        <authorList>
            <person name="Schwarz E.M."/>
            <person name="Hu Y."/>
            <person name="Antoshechkin I."/>
            <person name="Miller M.M."/>
            <person name="Sternberg P.W."/>
            <person name="Aroian R.V."/>
        </authorList>
    </citation>
    <scope>NUCLEOTIDE SEQUENCE</scope>
    <source>
        <strain evidence="4">HY135</strain>
    </source>
</reference>
<feature type="chain" id="PRO_5001486797" evidence="2">
    <location>
        <begin position="17"/>
        <end position="220"/>
    </location>
</feature>
<keyword evidence="4" id="KW-1185">Reference proteome</keyword>
<dbReference type="Proteomes" id="UP000024635">
    <property type="component" value="Unassembled WGS sequence"/>
</dbReference>
<comment type="caution">
    <text evidence="3">The sequence shown here is derived from an EMBL/GenBank/DDBJ whole genome shotgun (WGS) entry which is preliminary data.</text>
</comment>
<proteinExistence type="predicted"/>
<feature type="region of interest" description="Disordered" evidence="1">
    <location>
        <begin position="16"/>
        <end position="36"/>
    </location>
</feature>
<gene>
    <name evidence="3" type="primary">Acey_s0179.g721</name>
    <name evidence="3" type="ORF">Y032_0179g721</name>
</gene>
<evidence type="ECO:0000256" key="1">
    <source>
        <dbReference type="SAM" id="MobiDB-lite"/>
    </source>
</evidence>
<dbReference type="AlphaFoldDB" id="A0A016STN0"/>
<evidence type="ECO:0000256" key="2">
    <source>
        <dbReference type="SAM" id="SignalP"/>
    </source>
</evidence>
<dbReference type="OrthoDB" id="5870054at2759"/>
<dbReference type="EMBL" id="JARK01001515">
    <property type="protein sequence ID" value="EYB93737.1"/>
    <property type="molecule type" value="Genomic_DNA"/>
</dbReference>
<sequence length="220" mass="23980">MITTILILLEDAGGLASPRGDPGSEGKRDNSGKGESHVLSLVTHEGSLYIDQQLLVSKYLRCLYAPIDHYGSKVTSNPELNQKPIRQRISRCPRPITVGCIRYYPATQLMASAPTTLPKPDPKSLSAEEGDLRTAHACISESNLTTVKDFMKIKLSKEPPVQVQRALVSAEKQDAPLPEARPSKSESQMKQIQHLVVSSILVAFASQCSVVGKLTLDECD</sequence>
<protein>
    <submittedName>
        <fullName evidence="3">Uncharacterized protein</fullName>
    </submittedName>
</protein>
<organism evidence="3 4">
    <name type="scientific">Ancylostoma ceylanicum</name>
    <dbReference type="NCBI Taxonomy" id="53326"/>
    <lineage>
        <taxon>Eukaryota</taxon>
        <taxon>Metazoa</taxon>
        <taxon>Ecdysozoa</taxon>
        <taxon>Nematoda</taxon>
        <taxon>Chromadorea</taxon>
        <taxon>Rhabditida</taxon>
        <taxon>Rhabditina</taxon>
        <taxon>Rhabditomorpha</taxon>
        <taxon>Strongyloidea</taxon>
        <taxon>Ancylostomatidae</taxon>
        <taxon>Ancylostomatinae</taxon>
        <taxon>Ancylostoma</taxon>
    </lineage>
</organism>
<evidence type="ECO:0000313" key="4">
    <source>
        <dbReference type="Proteomes" id="UP000024635"/>
    </source>
</evidence>
<accession>A0A016STN0</accession>
<feature type="compositionally biased region" description="Basic and acidic residues" evidence="1">
    <location>
        <begin position="22"/>
        <end position="36"/>
    </location>
</feature>
<feature type="signal peptide" evidence="2">
    <location>
        <begin position="1"/>
        <end position="16"/>
    </location>
</feature>